<reference evidence="2 3" key="1">
    <citation type="submission" date="2016-11" db="EMBL/GenBank/DDBJ databases">
        <title>Whole genomes of Flavobacteriaceae.</title>
        <authorList>
            <person name="Stine C."/>
            <person name="Li C."/>
            <person name="Tadesse D."/>
        </authorList>
    </citation>
    <scope>NUCLEOTIDE SEQUENCE [LARGE SCALE GENOMIC DNA]</scope>
    <source>
        <strain evidence="2 3">ATCC 19366</strain>
    </source>
</reference>
<evidence type="ECO:0000256" key="1">
    <source>
        <dbReference type="SAM" id="Phobius"/>
    </source>
</evidence>
<organism evidence="2 3">
    <name type="scientific">Flavobacterium pectinovorum</name>
    <dbReference type="NCBI Taxonomy" id="29533"/>
    <lineage>
        <taxon>Bacteria</taxon>
        <taxon>Pseudomonadati</taxon>
        <taxon>Bacteroidota</taxon>
        <taxon>Flavobacteriia</taxon>
        <taxon>Flavobacteriales</taxon>
        <taxon>Flavobacteriaceae</taxon>
        <taxon>Flavobacterium</taxon>
    </lineage>
</organism>
<protein>
    <submittedName>
        <fullName evidence="2">Uncharacterized protein</fullName>
    </submittedName>
</protein>
<gene>
    <name evidence="2" type="ORF">B0A72_01560</name>
</gene>
<feature type="transmembrane region" description="Helical" evidence="1">
    <location>
        <begin position="42"/>
        <end position="63"/>
    </location>
</feature>
<keyword evidence="1" id="KW-1133">Transmembrane helix</keyword>
<accession>A0AB36P6Q0</accession>
<keyword evidence="1" id="KW-0472">Membrane</keyword>
<evidence type="ECO:0000313" key="2">
    <source>
        <dbReference type="EMBL" id="OXB07578.1"/>
    </source>
</evidence>
<dbReference type="EMBL" id="MUHB01000003">
    <property type="protein sequence ID" value="OXB07578.1"/>
    <property type="molecule type" value="Genomic_DNA"/>
</dbReference>
<name>A0AB36P6Q0_9FLAO</name>
<sequence>MSFLQNYKRNRIKKITGFQIFTNQITTIFFTRKKRANITQKVIFALLFLLFDADCILKLFIFYF</sequence>
<comment type="caution">
    <text evidence="2">The sequence shown here is derived from an EMBL/GenBank/DDBJ whole genome shotgun (WGS) entry which is preliminary data.</text>
</comment>
<keyword evidence="1" id="KW-0812">Transmembrane</keyword>
<dbReference type="Proteomes" id="UP000198431">
    <property type="component" value="Unassembled WGS sequence"/>
</dbReference>
<dbReference type="AlphaFoldDB" id="A0AB36P6Q0"/>
<proteinExistence type="predicted"/>
<evidence type="ECO:0000313" key="3">
    <source>
        <dbReference type="Proteomes" id="UP000198431"/>
    </source>
</evidence>